<dbReference type="EMBL" id="QGNW01000044">
    <property type="protein sequence ID" value="RVX07756.1"/>
    <property type="molecule type" value="Genomic_DNA"/>
</dbReference>
<dbReference type="InterPro" id="IPR029472">
    <property type="entry name" value="Copia-like_N"/>
</dbReference>
<dbReference type="PANTHER" id="PTHR37610">
    <property type="entry name" value="CCHC-TYPE DOMAIN-CONTAINING PROTEIN"/>
    <property type="match status" value="1"/>
</dbReference>
<dbReference type="AlphaFoldDB" id="A0A438JFM5"/>
<protein>
    <recommendedName>
        <fullName evidence="2">Retrotransposon Copia-like N-terminal domain-containing protein</fullName>
    </recommendedName>
</protein>
<dbReference type="Proteomes" id="UP000288805">
    <property type="component" value="Unassembled WGS sequence"/>
</dbReference>
<dbReference type="PANTHER" id="PTHR37610:SF75">
    <property type="entry name" value="RETROTRANSPOSON COPIA-LIKE N-TERMINAL DOMAIN-CONTAINING PROTEIN"/>
    <property type="match status" value="1"/>
</dbReference>
<comment type="caution">
    <text evidence="3">The sequence shown here is derived from an EMBL/GenBank/DDBJ whole genome shotgun (WGS) entry which is preliminary data.</text>
</comment>
<feature type="compositionally biased region" description="Basic and acidic residues" evidence="1">
    <location>
        <begin position="1"/>
        <end position="10"/>
    </location>
</feature>
<reference evidence="3 4" key="1">
    <citation type="journal article" date="2018" name="PLoS Genet.">
        <title>Population sequencing reveals clonal diversity and ancestral inbreeding in the grapevine cultivar Chardonnay.</title>
        <authorList>
            <person name="Roach M.J."/>
            <person name="Johnson D.L."/>
            <person name="Bohlmann J."/>
            <person name="van Vuuren H.J."/>
            <person name="Jones S.J."/>
            <person name="Pretorius I.S."/>
            <person name="Schmidt S.A."/>
            <person name="Borneman A.R."/>
        </authorList>
    </citation>
    <scope>NUCLEOTIDE SEQUENCE [LARGE SCALE GENOMIC DNA]</scope>
    <source>
        <strain evidence="4">cv. Chardonnay</strain>
        <tissue evidence="3">Leaf</tissue>
    </source>
</reference>
<feature type="domain" description="Retrotransposon Copia-like N-terminal" evidence="2">
    <location>
        <begin position="34"/>
        <end position="70"/>
    </location>
</feature>
<sequence length="121" mass="13639">MAAQKGDNHESSQSITQERESKINSSMGSAGAFDNSPLHLTVEKLNGKNYREWAQAIKLVIDGKGKLGFLTAIGKPYMFLPMAKDVWDAIRETYSDVKNASRIFELKMQLWLMKQGDREVT</sequence>
<evidence type="ECO:0000259" key="2">
    <source>
        <dbReference type="Pfam" id="PF14244"/>
    </source>
</evidence>
<dbReference type="Pfam" id="PF14244">
    <property type="entry name" value="Retrotran_gag_3"/>
    <property type="match status" value="1"/>
</dbReference>
<gene>
    <name evidence="3" type="ORF">CK203_021838</name>
</gene>
<evidence type="ECO:0000313" key="4">
    <source>
        <dbReference type="Proteomes" id="UP000288805"/>
    </source>
</evidence>
<proteinExistence type="predicted"/>
<evidence type="ECO:0000256" key="1">
    <source>
        <dbReference type="SAM" id="MobiDB-lite"/>
    </source>
</evidence>
<feature type="region of interest" description="Disordered" evidence="1">
    <location>
        <begin position="1"/>
        <end position="35"/>
    </location>
</feature>
<accession>A0A438JFM5</accession>
<name>A0A438JFM5_VITVI</name>
<organism evidence="3 4">
    <name type="scientific">Vitis vinifera</name>
    <name type="common">Grape</name>
    <dbReference type="NCBI Taxonomy" id="29760"/>
    <lineage>
        <taxon>Eukaryota</taxon>
        <taxon>Viridiplantae</taxon>
        <taxon>Streptophyta</taxon>
        <taxon>Embryophyta</taxon>
        <taxon>Tracheophyta</taxon>
        <taxon>Spermatophyta</taxon>
        <taxon>Magnoliopsida</taxon>
        <taxon>eudicotyledons</taxon>
        <taxon>Gunneridae</taxon>
        <taxon>Pentapetalae</taxon>
        <taxon>rosids</taxon>
        <taxon>Vitales</taxon>
        <taxon>Vitaceae</taxon>
        <taxon>Viteae</taxon>
        <taxon>Vitis</taxon>
    </lineage>
</organism>
<evidence type="ECO:0000313" key="3">
    <source>
        <dbReference type="EMBL" id="RVX07756.1"/>
    </source>
</evidence>